<evidence type="ECO:0000313" key="2">
    <source>
        <dbReference type="EMBL" id="CAF1076411.1"/>
    </source>
</evidence>
<evidence type="ECO:0000313" key="1">
    <source>
        <dbReference type="EMBL" id="CAF1009247.1"/>
    </source>
</evidence>
<evidence type="ECO:0000313" key="4">
    <source>
        <dbReference type="EMBL" id="CAF3778052.1"/>
    </source>
</evidence>
<organism evidence="3 7">
    <name type="scientific">Didymodactylos carnosus</name>
    <dbReference type="NCBI Taxonomy" id="1234261"/>
    <lineage>
        <taxon>Eukaryota</taxon>
        <taxon>Metazoa</taxon>
        <taxon>Spiralia</taxon>
        <taxon>Gnathifera</taxon>
        <taxon>Rotifera</taxon>
        <taxon>Eurotatoria</taxon>
        <taxon>Bdelloidea</taxon>
        <taxon>Philodinida</taxon>
        <taxon>Philodinidae</taxon>
        <taxon>Didymodactylos</taxon>
    </lineage>
</organism>
<dbReference type="Proteomes" id="UP000682733">
    <property type="component" value="Unassembled WGS sequence"/>
</dbReference>
<gene>
    <name evidence="2" type="ORF">GPM918_LOCUS17543</name>
    <name evidence="3" type="ORF">GPM918_LOCUS17544</name>
    <name evidence="1" type="ORF">OVA965_LOCUS14957</name>
    <name evidence="5" type="ORF">SRO942_LOCUS17541</name>
    <name evidence="6" type="ORF">SRO942_LOCUS17542</name>
    <name evidence="4" type="ORF">TMI583_LOCUS14958</name>
</gene>
<name>A0A814MAW0_9BILA</name>
<evidence type="ECO:0000313" key="7">
    <source>
        <dbReference type="Proteomes" id="UP000663829"/>
    </source>
</evidence>
<dbReference type="Proteomes" id="UP000663829">
    <property type="component" value="Unassembled WGS sequence"/>
</dbReference>
<accession>A0A814MAW0</accession>
<proteinExistence type="predicted"/>
<reference evidence="3" key="1">
    <citation type="submission" date="2021-02" db="EMBL/GenBank/DDBJ databases">
        <authorList>
            <person name="Nowell W R."/>
        </authorList>
    </citation>
    <scope>NUCLEOTIDE SEQUENCE</scope>
</reference>
<dbReference type="EMBL" id="CAJOBC010004846">
    <property type="protein sequence ID" value="CAF3842868.1"/>
    <property type="molecule type" value="Genomic_DNA"/>
</dbReference>
<dbReference type="EMBL" id="CAJNOQ010004846">
    <property type="protein sequence ID" value="CAF1076411.1"/>
    <property type="molecule type" value="Genomic_DNA"/>
</dbReference>
<dbReference type="EMBL" id="CAJNOQ010004846">
    <property type="protein sequence ID" value="CAF1076427.1"/>
    <property type="molecule type" value="Genomic_DNA"/>
</dbReference>
<dbReference type="Proteomes" id="UP000681722">
    <property type="component" value="Unassembled WGS sequence"/>
</dbReference>
<protein>
    <submittedName>
        <fullName evidence="3">Uncharacterized protein</fullName>
    </submittedName>
</protein>
<dbReference type="EMBL" id="CAJNOK010006619">
    <property type="protein sequence ID" value="CAF1009247.1"/>
    <property type="molecule type" value="Genomic_DNA"/>
</dbReference>
<evidence type="ECO:0000313" key="3">
    <source>
        <dbReference type="EMBL" id="CAF1076427.1"/>
    </source>
</evidence>
<keyword evidence="7" id="KW-1185">Reference proteome</keyword>
<sequence length="110" mass="12687">MALLRLRLSGESNKHRPDDQCGRLPMIHKGFSEIGYIWTDYSSVTPRTLPGYVYDLNEECQTQSDDDDENIENRIANDAILANQQYTQMVLKNGGRQLKLVELWKKNNSI</sequence>
<evidence type="ECO:0000313" key="6">
    <source>
        <dbReference type="EMBL" id="CAF3842868.1"/>
    </source>
</evidence>
<comment type="caution">
    <text evidence="3">The sequence shown here is derived from an EMBL/GenBank/DDBJ whole genome shotgun (WGS) entry which is preliminary data.</text>
</comment>
<dbReference type="Proteomes" id="UP000677228">
    <property type="component" value="Unassembled WGS sequence"/>
</dbReference>
<dbReference type="EMBL" id="CAJOBA010006626">
    <property type="protein sequence ID" value="CAF3778052.1"/>
    <property type="molecule type" value="Genomic_DNA"/>
</dbReference>
<dbReference type="AlphaFoldDB" id="A0A814MAW0"/>
<evidence type="ECO:0000313" key="5">
    <source>
        <dbReference type="EMBL" id="CAF3842852.1"/>
    </source>
</evidence>
<dbReference type="EMBL" id="CAJOBC010004846">
    <property type="protein sequence ID" value="CAF3842852.1"/>
    <property type="molecule type" value="Genomic_DNA"/>
</dbReference>